<dbReference type="PROSITE" id="PS50200">
    <property type="entry name" value="RA"/>
    <property type="match status" value="1"/>
</dbReference>
<dbReference type="STRING" id="36022.A0A061AYB7"/>
<dbReference type="EMBL" id="LK052890">
    <property type="protein sequence ID" value="CDR40384.1"/>
    <property type="molecule type" value="Genomic_DNA"/>
</dbReference>
<feature type="compositionally biased region" description="Low complexity" evidence="1">
    <location>
        <begin position="210"/>
        <end position="229"/>
    </location>
</feature>
<protein>
    <submittedName>
        <fullName evidence="3">CYFA0S05e00166g1_1</fullName>
    </submittedName>
    <submittedName>
        <fullName evidence="4">Protein STE50</fullName>
    </submittedName>
</protein>
<keyword evidence="5" id="KW-1185">Reference proteome</keyword>
<evidence type="ECO:0000259" key="2">
    <source>
        <dbReference type="PROSITE" id="PS50200"/>
    </source>
</evidence>
<gene>
    <name evidence="4" type="ORF">BON22_2261</name>
    <name evidence="3" type="ORF">CYFA0S_05e00166g</name>
</gene>
<dbReference type="Proteomes" id="UP000189513">
    <property type="component" value="Unassembled WGS sequence"/>
</dbReference>
<dbReference type="Gene3D" id="3.10.20.90">
    <property type="entry name" value="Phosphatidylinositol 3-kinase Catalytic Subunit, Chain A, domain 1"/>
    <property type="match status" value="1"/>
</dbReference>
<reference evidence="4" key="3">
    <citation type="submission" date="2017-01" db="EMBL/GenBank/DDBJ databases">
        <authorList>
            <person name="Mah S.A."/>
            <person name="Swanson W.J."/>
            <person name="Moy G.W."/>
            <person name="Vacquier V.D."/>
        </authorList>
    </citation>
    <scope>NUCLEOTIDE SEQUENCE [LARGE SCALE GENOMIC DNA]</scope>
    <source>
        <strain evidence="4">65</strain>
    </source>
</reference>
<dbReference type="VEuPathDB" id="FungiDB:BON22_2261"/>
<feature type="compositionally biased region" description="Low complexity" evidence="1">
    <location>
        <begin position="157"/>
        <end position="182"/>
    </location>
</feature>
<dbReference type="AlphaFoldDB" id="A0A061AYB7"/>
<evidence type="ECO:0000313" key="5">
    <source>
        <dbReference type="Proteomes" id="UP000189513"/>
    </source>
</evidence>
<feature type="domain" description="Ras-associating" evidence="2">
    <location>
        <begin position="218"/>
        <end position="309"/>
    </location>
</feature>
<dbReference type="CDD" id="cd01786">
    <property type="entry name" value="RA_STE50"/>
    <property type="match status" value="1"/>
</dbReference>
<dbReference type="EMBL" id="MPUK01000003">
    <property type="protein sequence ID" value="ONH68043.1"/>
    <property type="molecule type" value="Genomic_DNA"/>
</dbReference>
<dbReference type="InterPro" id="IPR000159">
    <property type="entry name" value="RA_dom"/>
</dbReference>
<dbReference type="InterPro" id="IPR029071">
    <property type="entry name" value="Ubiquitin-like_domsf"/>
</dbReference>
<reference evidence="5" key="2">
    <citation type="journal article" date="2017" name="Genome Announc.">
        <title>Genome sequences of Cyberlindnera fabianii 65, Pichia kudriavzevii 129, and Saccharomyces cerevisiae 131 isolated from fermented masau fruits in Zimbabwe.</title>
        <authorList>
            <person name="van Rijswijck I.M.H."/>
            <person name="Derks M.F.L."/>
            <person name="Abee T."/>
            <person name="de Ridder D."/>
            <person name="Smid E.J."/>
        </authorList>
    </citation>
    <scope>NUCLEOTIDE SEQUENCE [LARGE SCALE GENOMIC DNA]</scope>
    <source>
        <strain evidence="5">65</strain>
    </source>
</reference>
<evidence type="ECO:0000313" key="3">
    <source>
        <dbReference type="EMBL" id="CDR40384.1"/>
    </source>
</evidence>
<dbReference type="GO" id="GO:0007165">
    <property type="term" value="P:signal transduction"/>
    <property type="evidence" value="ECO:0007669"/>
    <property type="project" value="InterPro"/>
</dbReference>
<reference evidence="3" key="1">
    <citation type="journal article" date="2014" name="Genome Announc.">
        <title>Genome sequence of the yeast Cyberlindnera fabianii (Hansenula fabianii).</title>
        <authorList>
            <person name="Freel K.C."/>
            <person name="Sarilar V."/>
            <person name="Neuveglise C."/>
            <person name="Devillers H."/>
            <person name="Friedrich A."/>
            <person name="Schacherer J."/>
        </authorList>
    </citation>
    <scope>NUCLEOTIDE SEQUENCE</scope>
    <source>
        <strain evidence="3">YJS4271</strain>
    </source>
</reference>
<feature type="region of interest" description="Disordered" evidence="1">
    <location>
        <begin position="141"/>
        <end position="243"/>
    </location>
</feature>
<evidence type="ECO:0000256" key="1">
    <source>
        <dbReference type="SAM" id="MobiDB-lite"/>
    </source>
</evidence>
<organism evidence="3">
    <name type="scientific">Cyberlindnera fabianii</name>
    <name type="common">Yeast</name>
    <name type="synonym">Hansenula fabianii</name>
    <dbReference type="NCBI Taxonomy" id="36022"/>
    <lineage>
        <taxon>Eukaryota</taxon>
        <taxon>Fungi</taxon>
        <taxon>Dikarya</taxon>
        <taxon>Ascomycota</taxon>
        <taxon>Saccharomycotina</taxon>
        <taxon>Saccharomycetes</taxon>
        <taxon>Phaffomycetales</taxon>
        <taxon>Phaffomycetaceae</taxon>
        <taxon>Cyberlindnera</taxon>
    </lineage>
</organism>
<dbReference type="Pfam" id="PF00788">
    <property type="entry name" value="RA"/>
    <property type="match status" value="1"/>
</dbReference>
<dbReference type="OrthoDB" id="445896at2759"/>
<sequence length="323" mass="36076">MDDESTLRRVPEALQTHEVPFTEWGPVELENWLSRCSFSNEVVTKFTNNNITGDTLAFLHDDHLQEMDLSIQERVRLKIEINKLLATNKYVAPADEANMRAILTNISTLIQQTLDQTTKGINDEIIRLRDDIKIWNMNKPLPTPEKNALPSSPFNITSPTKAKATPSSSSSAGSPSETSTATLRKVDRRHSQRGSTLFSSANPSSQNLHSPTAPSSSSPQTTSVTTLQSKPVSEPLKQLRASTDDPCSKILQAAMKRHKLNDDWRNYALVICYGDQERILELDEKPVQIFKELKEKGEHPAIMLRQKADFSGKKLSETPGGKL</sequence>
<dbReference type="SUPFAM" id="SSF54236">
    <property type="entry name" value="Ubiquitin-like"/>
    <property type="match status" value="1"/>
</dbReference>
<proteinExistence type="predicted"/>
<evidence type="ECO:0000313" key="4">
    <source>
        <dbReference type="EMBL" id="ONH68043.1"/>
    </source>
</evidence>
<name>A0A061AYB7_CYBFA</name>
<dbReference type="Gene3D" id="1.10.150.50">
    <property type="entry name" value="Transcription Factor, Ets-1"/>
    <property type="match status" value="1"/>
</dbReference>
<accession>A0A061AYB7</accession>
<dbReference type="SUPFAM" id="SSF47769">
    <property type="entry name" value="SAM/Pointed domain"/>
    <property type="match status" value="1"/>
</dbReference>
<feature type="compositionally biased region" description="Polar residues" evidence="1">
    <location>
        <begin position="193"/>
        <end position="209"/>
    </location>
</feature>
<dbReference type="InterPro" id="IPR013761">
    <property type="entry name" value="SAM/pointed_sf"/>
</dbReference>
<dbReference type="SMART" id="SM00314">
    <property type="entry name" value="RA"/>
    <property type="match status" value="1"/>
</dbReference>
<dbReference type="OMA" id="DWTAEEC"/>